<evidence type="ECO:0000313" key="2">
    <source>
        <dbReference type="EMBL" id="PJZ27175.1"/>
    </source>
</evidence>
<proteinExistence type="predicted"/>
<comment type="caution">
    <text evidence="2">The sequence shown here is derived from an EMBL/GenBank/DDBJ whole genome shotgun (WGS) entry which is preliminary data.</text>
</comment>
<evidence type="ECO:0000313" key="3">
    <source>
        <dbReference type="Proteomes" id="UP000232196"/>
    </source>
</evidence>
<gene>
    <name evidence="2" type="ORF">CH357_01020</name>
</gene>
<protein>
    <submittedName>
        <fullName evidence="2">Transcriptional regulator</fullName>
    </submittedName>
</protein>
<dbReference type="Pfam" id="PF02229">
    <property type="entry name" value="PC4"/>
    <property type="match status" value="1"/>
</dbReference>
<keyword evidence="3" id="KW-1185">Reference proteome</keyword>
<organism evidence="2 3">
    <name type="scientific">Leptospira hartskeerlii</name>
    <dbReference type="NCBI Taxonomy" id="2023177"/>
    <lineage>
        <taxon>Bacteria</taxon>
        <taxon>Pseudomonadati</taxon>
        <taxon>Spirochaetota</taxon>
        <taxon>Spirochaetia</taxon>
        <taxon>Leptospirales</taxon>
        <taxon>Leptospiraceae</taxon>
        <taxon>Leptospira</taxon>
    </lineage>
</organism>
<name>A0A2M9XHK9_9LEPT</name>
<dbReference type="GO" id="GO:0003677">
    <property type="term" value="F:DNA binding"/>
    <property type="evidence" value="ECO:0007669"/>
    <property type="project" value="InterPro"/>
</dbReference>
<sequence>MFLSKGSYGSLFYFENDWKSKTGNLVFCRQEGKTMSVIRDIDKGKGEIIRVEISEFKGNKYLNLRVWYTDSEGEYKPTQKGIAIPVGLYSEVKDAILAAESALS</sequence>
<evidence type="ECO:0000259" key="1">
    <source>
        <dbReference type="Pfam" id="PF02229"/>
    </source>
</evidence>
<dbReference type="SUPFAM" id="SSF54447">
    <property type="entry name" value="ssDNA-binding transcriptional regulator domain"/>
    <property type="match status" value="1"/>
</dbReference>
<dbReference type="AlphaFoldDB" id="A0A2M9XHK9"/>
<dbReference type="Proteomes" id="UP000232196">
    <property type="component" value="Unassembled WGS sequence"/>
</dbReference>
<feature type="domain" description="Transcriptional coactivator p15 (PC4) C-terminal" evidence="1">
    <location>
        <begin position="45"/>
        <end position="95"/>
    </location>
</feature>
<dbReference type="Gene3D" id="2.30.31.10">
    <property type="entry name" value="Transcriptional Coactivator Pc4, Chain A"/>
    <property type="match status" value="1"/>
</dbReference>
<reference evidence="2 3" key="1">
    <citation type="submission" date="2017-07" db="EMBL/GenBank/DDBJ databases">
        <title>Leptospira spp. isolated from tropical soils.</title>
        <authorList>
            <person name="Thibeaux R."/>
            <person name="Iraola G."/>
            <person name="Ferres I."/>
            <person name="Bierque E."/>
            <person name="Girault D."/>
            <person name="Soupe-Gilbert M.-E."/>
            <person name="Picardeau M."/>
            <person name="Goarant C."/>
        </authorList>
    </citation>
    <scope>NUCLEOTIDE SEQUENCE [LARGE SCALE GENOMIC DNA]</scope>
    <source>
        <strain evidence="2 3">MCA1-C-A1</strain>
    </source>
</reference>
<dbReference type="InterPro" id="IPR003173">
    <property type="entry name" value="PC4_C"/>
</dbReference>
<dbReference type="OrthoDB" id="334568at2"/>
<dbReference type="EMBL" id="NPDN01000001">
    <property type="protein sequence ID" value="PJZ27175.1"/>
    <property type="molecule type" value="Genomic_DNA"/>
</dbReference>
<dbReference type="InterPro" id="IPR009044">
    <property type="entry name" value="ssDNA-bd_transcriptional_reg"/>
</dbReference>
<accession>A0A2M9XHK9</accession>
<dbReference type="GO" id="GO:0006355">
    <property type="term" value="P:regulation of DNA-templated transcription"/>
    <property type="evidence" value="ECO:0007669"/>
    <property type="project" value="InterPro"/>
</dbReference>